<evidence type="ECO:0000259" key="5">
    <source>
        <dbReference type="PROSITE" id="PS50850"/>
    </source>
</evidence>
<keyword evidence="7" id="KW-1185">Reference proteome</keyword>
<feature type="transmembrane region" description="Helical" evidence="4">
    <location>
        <begin position="55"/>
        <end position="75"/>
    </location>
</feature>
<organism evidence="6 7">
    <name type="scientific">Chitinophaga pollutisoli</name>
    <dbReference type="NCBI Taxonomy" id="3133966"/>
    <lineage>
        <taxon>Bacteria</taxon>
        <taxon>Pseudomonadati</taxon>
        <taxon>Bacteroidota</taxon>
        <taxon>Chitinophagia</taxon>
        <taxon>Chitinophagales</taxon>
        <taxon>Chitinophagaceae</taxon>
        <taxon>Chitinophaga</taxon>
    </lineage>
</organism>
<feature type="domain" description="Major facilitator superfamily (MFS) profile" evidence="5">
    <location>
        <begin position="14"/>
        <end position="146"/>
    </location>
</feature>
<feature type="transmembrane region" description="Helical" evidence="4">
    <location>
        <begin position="82"/>
        <end position="102"/>
    </location>
</feature>
<evidence type="ECO:0000256" key="4">
    <source>
        <dbReference type="SAM" id="Phobius"/>
    </source>
</evidence>
<name>A0ABZ2YKF7_9BACT</name>
<gene>
    <name evidence="6" type="ORF">WJU16_18610</name>
</gene>
<protein>
    <recommendedName>
        <fullName evidence="5">Major facilitator superfamily (MFS) profile domain-containing protein</fullName>
    </recommendedName>
</protein>
<evidence type="ECO:0000313" key="6">
    <source>
        <dbReference type="EMBL" id="WZN39993.1"/>
    </source>
</evidence>
<dbReference type="Gene3D" id="1.20.1250.20">
    <property type="entry name" value="MFS general substrate transporter like domains"/>
    <property type="match status" value="1"/>
</dbReference>
<evidence type="ECO:0000256" key="1">
    <source>
        <dbReference type="ARBA" id="ARBA00022692"/>
    </source>
</evidence>
<evidence type="ECO:0000256" key="2">
    <source>
        <dbReference type="ARBA" id="ARBA00022989"/>
    </source>
</evidence>
<dbReference type="PROSITE" id="PS50850">
    <property type="entry name" value="MFS"/>
    <property type="match status" value="1"/>
</dbReference>
<keyword evidence="1 4" id="KW-0812">Transmembrane</keyword>
<dbReference type="InterPro" id="IPR020846">
    <property type="entry name" value="MFS_dom"/>
</dbReference>
<dbReference type="EMBL" id="CP149822">
    <property type="protein sequence ID" value="WZN39993.1"/>
    <property type="molecule type" value="Genomic_DNA"/>
</dbReference>
<dbReference type="Proteomes" id="UP001485459">
    <property type="component" value="Chromosome"/>
</dbReference>
<evidence type="ECO:0000313" key="7">
    <source>
        <dbReference type="Proteomes" id="UP001485459"/>
    </source>
</evidence>
<keyword evidence="2 4" id="KW-1133">Transmembrane helix</keyword>
<evidence type="ECO:0000256" key="3">
    <source>
        <dbReference type="ARBA" id="ARBA00023136"/>
    </source>
</evidence>
<dbReference type="InterPro" id="IPR036259">
    <property type="entry name" value="MFS_trans_sf"/>
</dbReference>
<feature type="transmembrane region" description="Helical" evidence="4">
    <location>
        <begin position="12"/>
        <end position="35"/>
    </location>
</feature>
<dbReference type="RefSeq" id="WP_341834936.1">
    <property type="nucleotide sequence ID" value="NZ_CP149822.1"/>
</dbReference>
<proteinExistence type="predicted"/>
<dbReference type="SUPFAM" id="SSF103473">
    <property type="entry name" value="MFS general substrate transporter"/>
    <property type="match status" value="1"/>
</dbReference>
<sequence length="146" mass="15867">MNSANKPVKLLNAAVIVASLGYFVDIYDLLLFGIIRIKSLASLGLSPSEIDSVGMWLINIQMVGMLIGGIIWGVLGDKRGRLSVLFGSILLYSVANVANGMVGEKMPFSGIWSGVSWRGWAWRESWARGSPSCRKCYRRKSAASAP</sequence>
<accession>A0ABZ2YKF7</accession>
<reference evidence="7" key="1">
    <citation type="submission" date="2024-03" db="EMBL/GenBank/DDBJ databases">
        <title>Chitinophaga horti sp. nov., isolated from garden soil.</title>
        <authorList>
            <person name="Lee D.S."/>
            <person name="Han D.M."/>
            <person name="Baek J.H."/>
            <person name="Choi D.G."/>
            <person name="Jeon J.H."/>
            <person name="Jeon C.O."/>
        </authorList>
    </citation>
    <scope>NUCLEOTIDE SEQUENCE [LARGE SCALE GENOMIC DNA]</scope>
    <source>
        <strain evidence="7">GPA1</strain>
    </source>
</reference>
<keyword evidence="3 4" id="KW-0472">Membrane</keyword>